<dbReference type="Proteomes" id="UP000184159">
    <property type="component" value="Unassembled WGS sequence"/>
</dbReference>
<accession>A0A1M5AK71</accession>
<keyword evidence="2" id="KW-1185">Reference proteome</keyword>
<dbReference type="AlphaFoldDB" id="A0A1M5AK71"/>
<evidence type="ECO:0000313" key="2">
    <source>
        <dbReference type="Proteomes" id="UP000184159"/>
    </source>
</evidence>
<reference evidence="2" key="1">
    <citation type="submission" date="2016-11" db="EMBL/GenBank/DDBJ databases">
        <authorList>
            <person name="Varghese N."/>
            <person name="Submissions S."/>
        </authorList>
    </citation>
    <scope>NUCLEOTIDE SEQUENCE [LARGE SCALE GENOMIC DNA]</scope>
    <source>
        <strain evidence="2">DSM 21264</strain>
    </source>
</reference>
<name>A0A1M5AK71_VIBGA</name>
<evidence type="ECO:0000313" key="1">
    <source>
        <dbReference type="EMBL" id="SHF30534.1"/>
    </source>
</evidence>
<sequence length="175" mass="19635">MSEDIIKLVITHKGLEECISAKAKGIQLSLKWVSAGDRAYTPNPDQATLQNELQRVEFGEYKDMGLGQIQAIAKFSGELEYPIRELGVWLESGTLLGVISAPDTTLNYKTRNGHCIQPFTLDLSVLPSDTVTVVVGMENFNILIDDEFAQMAKVQVDTMHRQILHEFRILELENK</sequence>
<evidence type="ECO:0008006" key="3">
    <source>
        <dbReference type="Google" id="ProtNLM"/>
    </source>
</evidence>
<gene>
    <name evidence="1" type="ORF">SAMN02745781_01918</name>
</gene>
<protein>
    <recommendedName>
        <fullName evidence="3">Phage tail-collar fibre protein</fullName>
    </recommendedName>
</protein>
<proteinExistence type="predicted"/>
<dbReference type="RefSeq" id="WP_072958482.1">
    <property type="nucleotide sequence ID" value="NZ_FQUH01000008.1"/>
</dbReference>
<organism evidence="1 2">
    <name type="scientific">Vibrio gazogenes DSM 21264 = NBRC 103151</name>
    <dbReference type="NCBI Taxonomy" id="1123492"/>
    <lineage>
        <taxon>Bacteria</taxon>
        <taxon>Pseudomonadati</taxon>
        <taxon>Pseudomonadota</taxon>
        <taxon>Gammaproteobacteria</taxon>
        <taxon>Vibrionales</taxon>
        <taxon>Vibrionaceae</taxon>
        <taxon>Vibrio</taxon>
    </lineage>
</organism>
<dbReference type="EMBL" id="FQUH01000008">
    <property type="protein sequence ID" value="SHF30534.1"/>
    <property type="molecule type" value="Genomic_DNA"/>
</dbReference>